<keyword evidence="3" id="KW-0732">Signal</keyword>
<dbReference type="HOGENOM" id="CLU_001074_7_1_1"/>
<evidence type="ECO:0000313" key="4">
    <source>
        <dbReference type="EMBL" id="EKC28624.1"/>
    </source>
</evidence>
<evidence type="ECO:0000256" key="2">
    <source>
        <dbReference type="ARBA" id="ARBA00022525"/>
    </source>
</evidence>
<dbReference type="Gene3D" id="2.60.120.40">
    <property type="match status" value="1"/>
</dbReference>
<evidence type="ECO:0000256" key="1">
    <source>
        <dbReference type="ARBA" id="ARBA00004613"/>
    </source>
</evidence>
<dbReference type="InParanoid" id="K1QBV9"/>
<dbReference type="PRINTS" id="PR00007">
    <property type="entry name" value="COMPLEMNTC1Q"/>
</dbReference>
<dbReference type="EMBL" id="JH823220">
    <property type="protein sequence ID" value="EKC28624.1"/>
    <property type="molecule type" value="Genomic_DNA"/>
</dbReference>
<dbReference type="SMART" id="SM00110">
    <property type="entry name" value="C1Q"/>
    <property type="match status" value="1"/>
</dbReference>
<protein>
    <submittedName>
        <fullName evidence="4">Complement C1q subcomponent subunit B</fullName>
    </submittedName>
</protein>
<dbReference type="InterPro" id="IPR050822">
    <property type="entry name" value="Cerebellin_Synaptic_Org"/>
</dbReference>
<dbReference type="GO" id="GO:0005576">
    <property type="term" value="C:extracellular region"/>
    <property type="evidence" value="ECO:0007669"/>
    <property type="project" value="UniProtKB-SubCell"/>
</dbReference>
<name>K1QBV9_MAGGI</name>
<dbReference type="Pfam" id="PF00386">
    <property type="entry name" value="C1q"/>
    <property type="match status" value="1"/>
</dbReference>
<dbReference type="OrthoDB" id="6068567at2759"/>
<dbReference type="KEGG" id="crg:105324739"/>
<dbReference type="AlphaFoldDB" id="K1QBV9"/>
<keyword evidence="2" id="KW-0964">Secreted</keyword>
<comment type="subcellular location">
    <subcellularLocation>
        <location evidence="1">Secreted</location>
    </subcellularLocation>
</comment>
<dbReference type="PANTHER" id="PTHR22923:SF116">
    <property type="entry name" value="C1Q DOMAIN-CONTAINING PROTEIN"/>
    <property type="match status" value="1"/>
</dbReference>
<proteinExistence type="predicted"/>
<sequence>MQLSMCVCLFSVIVTIGQTNVITGQGEDRARLDLKARVIALENALSTLKTELDAKVASLKCDCSSVGSGLGTLTHQTGKRLLVPATPNKEKPAFYSFLSSDELASTKHHTIPFDVVKTNVGNNYHPNSGTFIAPSAGTYAFDWMIQSTWRGVVYTQLMRNSEVLGEVVADSSHEYEFHSATGVVVVQLSEGDEVFIRTHPTDASTGHIISRPGYRSSFSGWRI</sequence>
<evidence type="ECO:0000256" key="3">
    <source>
        <dbReference type="ARBA" id="ARBA00022729"/>
    </source>
</evidence>
<dbReference type="PROSITE" id="PS50871">
    <property type="entry name" value="C1Q"/>
    <property type="match status" value="1"/>
</dbReference>
<organism evidence="4">
    <name type="scientific">Magallana gigas</name>
    <name type="common">Pacific oyster</name>
    <name type="synonym">Crassostrea gigas</name>
    <dbReference type="NCBI Taxonomy" id="29159"/>
    <lineage>
        <taxon>Eukaryota</taxon>
        <taxon>Metazoa</taxon>
        <taxon>Spiralia</taxon>
        <taxon>Lophotrochozoa</taxon>
        <taxon>Mollusca</taxon>
        <taxon>Bivalvia</taxon>
        <taxon>Autobranchia</taxon>
        <taxon>Pteriomorphia</taxon>
        <taxon>Ostreida</taxon>
        <taxon>Ostreoidea</taxon>
        <taxon>Ostreidae</taxon>
        <taxon>Magallana</taxon>
    </lineage>
</organism>
<dbReference type="PANTHER" id="PTHR22923">
    <property type="entry name" value="CEREBELLIN-RELATED"/>
    <property type="match status" value="1"/>
</dbReference>
<reference evidence="4" key="1">
    <citation type="journal article" date="2012" name="Nature">
        <title>The oyster genome reveals stress adaptation and complexity of shell formation.</title>
        <authorList>
            <person name="Zhang G."/>
            <person name="Fang X."/>
            <person name="Guo X."/>
            <person name="Li L."/>
            <person name="Luo R."/>
            <person name="Xu F."/>
            <person name="Yang P."/>
            <person name="Zhang L."/>
            <person name="Wang X."/>
            <person name="Qi H."/>
            <person name="Xiong Z."/>
            <person name="Que H."/>
            <person name="Xie Y."/>
            <person name="Holland P.W."/>
            <person name="Paps J."/>
            <person name="Zhu Y."/>
            <person name="Wu F."/>
            <person name="Chen Y."/>
            <person name="Wang J."/>
            <person name="Peng C."/>
            <person name="Meng J."/>
            <person name="Yang L."/>
            <person name="Liu J."/>
            <person name="Wen B."/>
            <person name="Zhang N."/>
            <person name="Huang Z."/>
            <person name="Zhu Q."/>
            <person name="Feng Y."/>
            <person name="Mount A."/>
            <person name="Hedgecock D."/>
            <person name="Xu Z."/>
            <person name="Liu Y."/>
            <person name="Domazet-Loso T."/>
            <person name="Du Y."/>
            <person name="Sun X."/>
            <person name="Zhang S."/>
            <person name="Liu B."/>
            <person name="Cheng P."/>
            <person name="Jiang X."/>
            <person name="Li J."/>
            <person name="Fan D."/>
            <person name="Wang W."/>
            <person name="Fu W."/>
            <person name="Wang T."/>
            <person name="Wang B."/>
            <person name="Zhang J."/>
            <person name="Peng Z."/>
            <person name="Li Y."/>
            <person name="Li N."/>
            <person name="Wang J."/>
            <person name="Chen M."/>
            <person name="He Y."/>
            <person name="Tan F."/>
            <person name="Song X."/>
            <person name="Zheng Q."/>
            <person name="Huang R."/>
            <person name="Yang H."/>
            <person name="Du X."/>
            <person name="Chen L."/>
            <person name="Yang M."/>
            <person name="Gaffney P.M."/>
            <person name="Wang S."/>
            <person name="Luo L."/>
            <person name="She Z."/>
            <person name="Ming Y."/>
            <person name="Huang W."/>
            <person name="Zhang S."/>
            <person name="Huang B."/>
            <person name="Zhang Y."/>
            <person name="Qu T."/>
            <person name="Ni P."/>
            <person name="Miao G."/>
            <person name="Wang J."/>
            <person name="Wang Q."/>
            <person name="Steinberg C.E."/>
            <person name="Wang H."/>
            <person name="Li N."/>
            <person name="Qian L."/>
            <person name="Zhang G."/>
            <person name="Li Y."/>
            <person name="Yang H."/>
            <person name="Liu X."/>
            <person name="Wang J."/>
            <person name="Yin Y."/>
            <person name="Wang J."/>
        </authorList>
    </citation>
    <scope>NUCLEOTIDE SEQUENCE [LARGE SCALE GENOMIC DNA]</scope>
    <source>
        <strain evidence="4">05x7-T-G4-1.051#20</strain>
    </source>
</reference>
<accession>K1QBV9</accession>
<dbReference type="SUPFAM" id="SSF49842">
    <property type="entry name" value="TNF-like"/>
    <property type="match status" value="1"/>
</dbReference>
<dbReference type="InterPro" id="IPR008983">
    <property type="entry name" value="Tumour_necrosis_fac-like_dom"/>
</dbReference>
<dbReference type="InterPro" id="IPR001073">
    <property type="entry name" value="C1q_dom"/>
</dbReference>
<gene>
    <name evidence="4" type="ORF">CGI_10025141</name>
</gene>